<evidence type="ECO:0000313" key="18">
    <source>
        <dbReference type="Proteomes" id="UP000468901"/>
    </source>
</evidence>
<dbReference type="GO" id="GO:0160142">
    <property type="term" value="F:23S rRNA pseudouridine(746) synthase activity"/>
    <property type="evidence" value="ECO:0007669"/>
    <property type="project" value="UniProtKB-EC"/>
</dbReference>
<dbReference type="PANTHER" id="PTHR21600">
    <property type="entry name" value="MITOCHONDRIAL RNA PSEUDOURIDINE SYNTHASE"/>
    <property type="match status" value="1"/>
</dbReference>
<comment type="function">
    <text evidence="7">Dual specificity enzyme that catalyzes the synthesis of pseudouridine from uracil-746 in 23S ribosomal RNA and from uracil-32 in the anticodon stem and loop of transfer RNAs.</text>
</comment>
<protein>
    <recommendedName>
        <fullName evidence="10">Dual-specificity RNA pseudouridine synthase RluA</fullName>
        <ecNumber evidence="8">5.4.99.28</ecNumber>
        <ecNumber evidence="9">5.4.99.29</ecNumber>
    </recommendedName>
    <alternativeName>
        <fullName evidence="11">23S rRNA pseudouridine(746) synthase</fullName>
    </alternativeName>
    <alternativeName>
        <fullName evidence="14">Ribosomal large subunit pseudouridine synthase A</fullName>
    </alternativeName>
    <alternativeName>
        <fullName evidence="13">rRNA pseudouridylate synthase A</fullName>
    </alternativeName>
    <alternativeName>
        <fullName evidence="15">rRNA-uridine isomerase A</fullName>
    </alternativeName>
    <alternativeName>
        <fullName evidence="12">tRNA pseudouridine(32) synthase</fullName>
    </alternativeName>
</protein>
<dbReference type="EC" id="5.4.99.28" evidence="8"/>
<dbReference type="Proteomes" id="UP000468901">
    <property type="component" value="Unassembled WGS sequence"/>
</dbReference>
<name>A0A6N6VLQ5_9HYPH</name>
<comment type="catalytic activity">
    <reaction evidence="5">
        <text>uridine(32) in tRNA = pseudouridine(32) in tRNA</text>
        <dbReference type="Rhea" id="RHEA:42544"/>
        <dbReference type="Rhea" id="RHEA-COMP:10107"/>
        <dbReference type="Rhea" id="RHEA-COMP:10108"/>
        <dbReference type="ChEBI" id="CHEBI:65314"/>
        <dbReference type="ChEBI" id="CHEBI:65315"/>
        <dbReference type="EC" id="5.4.99.28"/>
    </reaction>
</comment>
<keyword evidence="4" id="KW-0413">Isomerase</keyword>
<comment type="caution">
    <text evidence="17">The sequence shown here is derived from an EMBL/GenBank/DDBJ whole genome shotgun (WGS) entry which is preliminary data.</text>
</comment>
<dbReference type="InterPro" id="IPR020103">
    <property type="entry name" value="PsdUridine_synth_cat_dom_sf"/>
</dbReference>
<proteinExistence type="inferred from homology"/>
<dbReference type="EC" id="5.4.99.29" evidence="9"/>
<dbReference type="InterPro" id="IPR006145">
    <property type="entry name" value="PsdUridine_synth_RsuA/RluA"/>
</dbReference>
<dbReference type="Pfam" id="PF00849">
    <property type="entry name" value="PseudoU_synth_2"/>
    <property type="match status" value="1"/>
</dbReference>
<dbReference type="InterPro" id="IPR006224">
    <property type="entry name" value="PsdUridine_synth_RluA-like_CS"/>
</dbReference>
<evidence type="ECO:0000256" key="1">
    <source>
        <dbReference type="ARBA" id="ARBA00010876"/>
    </source>
</evidence>
<dbReference type="PANTHER" id="PTHR21600:SF91">
    <property type="entry name" value="DUAL-SPECIFICITY RNA PSEUDOURIDINE SYNTHASE RLUA"/>
    <property type="match status" value="1"/>
</dbReference>
<dbReference type="SUPFAM" id="SSF55120">
    <property type="entry name" value="Pseudouridine synthase"/>
    <property type="match status" value="1"/>
</dbReference>
<dbReference type="GO" id="GO:0000455">
    <property type="term" value="P:enzyme-directed rRNA pseudouridine synthesis"/>
    <property type="evidence" value="ECO:0007669"/>
    <property type="project" value="TreeGrafter"/>
</dbReference>
<comment type="similarity">
    <text evidence="1">Belongs to the pseudouridine synthase RluA family.</text>
</comment>
<dbReference type="GO" id="GO:0160151">
    <property type="term" value="F:tRNA pseudouridine(32) synthase activity"/>
    <property type="evidence" value="ECO:0007669"/>
    <property type="project" value="UniProtKB-EC"/>
</dbReference>
<evidence type="ECO:0000256" key="11">
    <source>
        <dbReference type="ARBA" id="ARBA00041266"/>
    </source>
</evidence>
<keyword evidence="3" id="KW-0819">tRNA processing</keyword>
<evidence type="ECO:0000256" key="8">
    <source>
        <dbReference type="ARBA" id="ARBA00038944"/>
    </source>
</evidence>
<evidence type="ECO:0000256" key="13">
    <source>
        <dbReference type="ARBA" id="ARBA00042844"/>
    </source>
</evidence>
<evidence type="ECO:0000256" key="15">
    <source>
        <dbReference type="ARBA" id="ARBA00043143"/>
    </source>
</evidence>
<evidence type="ECO:0000256" key="5">
    <source>
        <dbReference type="ARBA" id="ARBA00036184"/>
    </source>
</evidence>
<sequence>MEPFLEVLYRDDDILVLSKPSGLLHVPGKPAEHADCLEARAQSAFPSAMTVHRLDKDTSGVVVMGLNRKAHAHLSQQFETRQTRKVYMARVWGIVAGESGHIDLPIACDWPNRPKQMVDRENGRPAQTDWKVIAREVAATRVELHPATGRPHQLRVHMLSLGHPILGDNFYAHEAALAAADRLQLHAEKLSFRHPSEGSDCAFTVACPF</sequence>
<evidence type="ECO:0000256" key="10">
    <source>
        <dbReference type="ARBA" id="ARBA00039988"/>
    </source>
</evidence>
<evidence type="ECO:0000313" key="17">
    <source>
        <dbReference type="EMBL" id="KAB7739547.1"/>
    </source>
</evidence>
<comment type="catalytic activity">
    <reaction evidence="6">
        <text>uridine(746) in 23S rRNA = pseudouridine(746) in 23S rRNA</text>
        <dbReference type="Rhea" id="RHEA:42548"/>
        <dbReference type="Rhea" id="RHEA-COMP:10109"/>
        <dbReference type="Rhea" id="RHEA-COMP:10110"/>
        <dbReference type="ChEBI" id="CHEBI:65314"/>
        <dbReference type="ChEBI" id="CHEBI:65315"/>
        <dbReference type="EC" id="5.4.99.29"/>
    </reaction>
</comment>
<evidence type="ECO:0000256" key="14">
    <source>
        <dbReference type="ARBA" id="ARBA00042883"/>
    </source>
</evidence>
<dbReference type="CDD" id="cd02869">
    <property type="entry name" value="PseudoU_synth_RluA_like"/>
    <property type="match status" value="1"/>
</dbReference>
<dbReference type="GO" id="GO:0003723">
    <property type="term" value="F:RNA binding"/>
    <property type="evidence" value="ECO:0007669"/>
    <property type="project" value="InterPro"/>
</dbReference>
<dbReference type="GO" id="GO:0008033">
    <property type="term" value="P:tRNA processing"/>
    <property type="evidence" value="ECO:0007669"/>
    <property type="project" value="UniProtKB-KW"/>
</dbReference>
<dbReference type="PROSITE" id="PS01129">
    <property type="entry name" value="PSI_RLU"/>
    <property type="match status" value="1"/>
</dbReference>
<dbReference type="Gene3D" id="3.30.2350.10">
    <property type="entry name" value="Pseudouridine synthase"/>
    <property type="match status" value="1"/>
</dbReference>
<accession>A0A6N6VLQ5</accession>
<dbReference type="EMBL" id="WESC01000010">
    <property type="protein sequence ID" value="KAB7739547.1"/>
    <property type="molecule type" value="Genomic_DNA"/>
</dbReference>
<evidence type="ECO:0000256" key="2">
    <source>
        <dbReference type="ARBA" id="ARBA00022552"/>
    </source>
</evidence>
<evidence type="ECO:0000256" key="9">
    <source>
        <dbReference type="ARBA" id="ARBA00038945"/>
    </source>
</evidence>
<dbReference type="AlphaFoldDB" id="A0A6N6VLQ5"/>
<keyword evidence="2" id="KW-0698">rRNA processing</keyword>
<dbReference type="InterPro" id="IPR050188">
    <property type="entry name" value="RluA_PseudoU_synthase"/>
</dbReference>
<organism evidence="17 18">
    <name type="scientific">Parvibaculum sedimenti</name>
    <dbReference type="NCBI Taxonomy" id="2608632"/>
    <lineage>
        <taxon>Bacteria</taxon>
        <taxon>Pseudomonadati</taxon>
        <taxon>Pseudomonadota</taxon>
        <taxon>Alphaproteobacteria</taxon>
        <taxon>Hyphomicrobiales</taxon>
        <taxon>Parvibaculaceae</taxon>
        <taxon>Parvibaculum</taxon>
    </lineage>
</organism>
<keyword evidence="18" id="KW-1185">Reference proteome</keyword>
<evidence type="ECO:0000256" key="4">
    <source>
        <dbReference type="ARBA" id="ARBA00023235"/>
    </source>
</evidence>
<gene>
    <name evidence="17" type="ORF">F2P47_12500</name>
</gene>
<evidence type="ECO:0000256" key="12">
    <source>
        <dbReference type="ARBA" id="ARBA00042372"/>
    </source>
</evidence>
<reference evidence="17 18" key="1">
    <citation type="submission" date="2019-09" db="EMBL/GenBank/DDBJ databases">
        <title>Parvibaculum sedimenti sp. nov., isolated from sediment.</title>
        <authorList>
            <person name="Wang Y."/>
        </authorList>
    </citation>
    <scope>NUCLEOTIDE SEQUENCE [LARGE SCALE GENOMIC DNA]</scope>
    <source>
        <strain evidence="17 18">HXT-9</strain>
    </source>
</reference>
<evidence type="ECO:0000259" key="16">
    <source>
        <dbReference type="Pfam" id="PF00849"/>
    </source>
</evidence>
<feature type="domain" description="Pseudouridine synthase RsuA/RluA-like" evidence="16">
    <location>
        <begin position="13"/>
        <end position="159"/>
    </location>
</feature>
<evidence type="ECO:0000256" key="7">
    <source>
        <dbReference type="ARBA" id="ARBA00037305"/>
    </source>
</evidence>
<evidence type="ECO:0000256" key="3">
    <source>
        <dbReference type="ARBA" id="ARBA00022694"/>
    </source>
</evidence>
<evidence type="ECO:0000256" key="6">
    <source>
        <dbReference type="ARBA" id="ARBA00036916"/>
    </source>
</evidence>